<keyword evidence="1" id="KW-1133">Transmembrane helix</keyword>
<dbReference type="Proteomes" id="UP000663090">
    <property type="component" value="Chromosome"/>
</dbReference>
<reference evidence="2 3" key="1">
    <citation type="submission" date="2021-02" db="EMBL/GenBank/DDBJ databases">
        <title>De Novo genome assembly of isolated myxobacteria.</title>
        <authorList>
            <person name="Stevens D.C."/>
        </authorList>
    </citation>
    <scope>NUCLEOTIDE SEQUENCE [LARGE SCALE GENOMIC DNA]</scope>
    <source>
        <strain evidence="2 3">SCHIC003</strain>
    </source>
</reference>
<proteinExistence type="predicted"/>
<protein>
    <recommendedName>
        <fullName evidence="4">Lipoprotein</fullName>
    </recommendedName>
</protein>
<sequence>MDASVAWAFALLLAGLGIQSTPSASVGGRAGAVVLLVLLSIGMRWVDWDSRKPFLRDLYSVRPGMTPEQVESIMGHYLGGTGWPESPFTTSGSAPEDSRAGAPRELQIADSRVYRHTNEGWGNSDWGVVRFQDGRVVEVTFSPD</sequence>
<dbReference type="RefSeq" id="WP_206715997.1">
    <property type="nucleotide sequence ID" value="NZ_CP071091.1"/>
</dbReference>
<keyword evidence="1" id="KW-0472">Membrane</keyword>
<evidence type="ECO:0000256" key="1">
    <source>
        <dbReference type="SAM" id="Phobius"/>
    </source>
</evidence>
<evidence type="ECO:0000313" key="2">
    <source>
        <dbReference type="EMBL" id="QSQ14203.1"/>
    </source>
</evidence>
<dbReference type="EMBL" id="CP071091">
    <property type="protein sequence ID" value="QSQ14203.1"/>
    <property type="molecule type" value="Genomic_DNA"/>
</dbReference>
<gene>
    <name evidence="2" type="ORF">JY572_38845</name>
</gene>
<accession>A0ABX7N6W7</accession>
<evidence type="ECO:0000313" key="3">
    <source>
        <dbReference type="Proteomes" id="UP000663090"/>
    </source>
</evidence>
<evidence type="ECO:0008006" key="4">
    <source>
        <dbReference type="Google" id="ProtNLM"/>
    </source>
</evidence>
<name>A0ABX7N6W7_9BACT</name>
<keyword evidence="3" id="KW-1185">Reference proteome</keyword>
<feature type="transmembrane region" description="Helical" evidence="1">
    <location>
        <begin position="30"/>
        <end position="46"/>
    </location>
</feature>
<keyword evidence="1" id="KW-0812">Transmembrane</keyword>
<organism evidence="2 3">
    <name type="scientific">Myxococcus landrumensis</name>
    <dbReference type="NCBI Taxonomy" id="2813577"/>
    <lineage>
        <taxon>Bacteria</taxon>
        <taxon>Pseudomonadati</taxon>
        <taxon>Myxococcota</taxon>
        <taxon>Myxococcia</taxon>
        <taxon>Myxococcales</taxon>
        <taxon>Cystobacterineae</taxon>
        <taxon>Myxococcaceae</taxon>
        <taxon>Myxococcus</taxon>
    </lineage>
</organism>